<proteinExistence type="predicted"/>
<feature type="chain" id="PRO_5037071172" evidence="1">
    <location>
        <begin position="25"/>
        <end position="129"/>
    </location>
</feature>
<evidence type="ECO:0000313" key="2">
    <source>
        <dbReference type="EMBL" id="MBR8829339.1"/>
    </source>
</evidence>
<organism evidence="2 3">
    <name type="scientific">Gomphosphaeria aponina SAG 52.96 = DSM 107014</name>
    <dbReference type="NCBI Taxonomy" id="1521640"/>
    <lineage>
        <taxon>Bacteria</taxon>
        <taxon>Bacillati</taxon>
        <taxon>Cyanobacteriota</taxon>
        <taxon>Cyanophyceae</taxon>
        <taxon>Oscillatoriophycideae</taxon>
        <taxon>Chroococcales</taxon>
        <taxon>Gomphosphaeriaceae</taxon>
        <taxon>Gomphosphaeria</taxon>
    </lineage>
</organism>
<evidence type="ECO:0000313" key="3">
    <source>
        <dbReference type="Proteomes" id="UP000767446"/>
    </source>
</evidence>
<dbReference type="EMBL" id="JADQBC010000126">
    <property type="protein sequence ID" value="MBR8829339.1"/>
    <property type="molecule type" value="Genomic_DNA"/>
</dbReference>
<comment type="caution">
    <text evidence="2">The sequence shown here is derived from an EMBL/GenBank/DDBJ whole genome shotgun (WGS) entry which is preliminary data.</text>
</comment>
<name>A0A941GT32_9CHRO</name>
<protein>
    <submittedName>
        <fullName evidence="2">Uncharacterized protein</fullName>
    </submittedName>
</protein>
<evidence type="ECO:0000256" key="1">
    <source>
        <dbReference type="SAM" id="SignalP"/>
    </source>
</evidence>
<keyword evidence="1" id="KW-0732">Signal</keyword>
<accession>A0A941GT32</accession>
<dbReference type="AlphaFoldDB" id="A0A941GT32"/>
<dbReference type="Proteomes" id="UP000767446">
    <property type="component" value="Unassembled WGS sequence"/>
</dbReference>
<reference evidence="2" key="1">
    <citation type="submission" date="2021-02" db="EMBL/GenBank/DDBJ databases">
        <title>Metagenome analyses of Stigonema ocellatum DSM 106950, Chlorogloea purpurea SAG 13.99 and Gomphosphaeria aponina DSM 107014.</title>
        <authorList>
            <person name="Marter P."/>
            <person name="Huang S."/>
        </authorList>
    </citation>
    <scope>NUCLEOTIDE SEQUENCE</scope>
    <source>
        <strain evidence="2">JP213</strain>
    </source>
</reference>
<gene>
    <name evidence="2" type="ORF">DSM107014_15810</name>
</gene>
<sequence length="129" mass="14471">MSIRFTKLIVVLVVSAVLSAEAQAAPEPINSPTRRESIPEVFDRAFFYESGTGFDAITIGSQLNFLFGWGSFPEGSFPENTITRDGERVHQLYLEQLFKQTGNSPNLRTRDLENPFDSSIRLNPGEYLP</sequence>
<feature type="signal peptide" evidence="1">
    <location>
        <begin position="1"/>
        <end position="24"/>
    </location>
</feature>